<dbReference type="Pfam" id="PF13692">
    <property type="entry name" value="Glyco_trans_1_4"/>
    <property type="match status" value="1"/>
</dbReference>
<dbReference type="Gene3D" id="3.40.50.2000">
    <property type="entry name" value="Glycogen Phosphorylase B"/>
    <property type="match status" value="2"/>
</dbReference>
<keyword evidence="1" id="KW-0328">Glycosyltransferase</keyword>
<dbReference type="GO" id="GO:0016757">
    <property type="term" value="F:glycosyltransferase activity"/>
    <property type="evidence" value="ECO:0007669"/>
    <property type="project" value="UniProtKB-KW"/>
</dbReference>
<dbReference type="Pfam" id="PF13439">
    <property type="entry name" value="Glyco_transf_4"/>
    <property type="match status" value="1"/>
</dbReference>
<evidence type="ECO:0000256" key="1">
    <source>
        <dbReference type="ARBA" id="ARBA00022676"/>
    </source>
</evidence>
<dbReference type="PANTHER" id="PTHR12526">
    <property type="entry name" value="GLYCOSYLTRANSFERASE"/>
    <property type="match status" value="1"/>
</dbReference>
<dbReference type="KEGG" id="psai:C3B54_111651"/>
<dbReference type="InterPro" id="IPR028098">
    <property type="entry name" value="Glyco_trans_4-like_N"/>
</dbReference>
<proteinExistence type="predicted"/>
<evidence type="ECO:0000256" key="2">
    <source>
        <dbReference type="ARBA" id="ARBA00022679"/>
    </source>
</evidence>
<reference evidence="4 5" key="1">
    <citation type="submission" date="2018-02" db="EMBL/GenBank/DDBJ databases">
        <title>Complete genome of the streamlined marine actinobacterium Pontimonas salivibrio CL-TW6 adapted to coastal planktonic lifestype.</title>
        <authorList>
            <person name="Cho B.C."/>
            <person name="Hardies S.C."/>
            <person name="Jang G.I."/>
            <person name="Hwang C.Y."/>
        </authorList>
    </citation>
    <scope>NUCLEOTIDE SEQUENCE [LARGE SCALE GENOMIC DNA]</scope>
    <source>
        <strain evidence="4 5">CL-TW6</strain>
    </source>
</reference>
<dbReference type="PANTHER" id="PTHR12526:SF637">
    <property type="entry name" value="GLYCOSYLTRANSFERASE EPSF-RELATED"/>
    <property type="match status" value="1"/>
</dbReference>
<name>A0A2L2BSD7_9MICO</name>
<evidence type="ECO:0000313" key="5">
    <source>
        <dbReference type="Proteomes" id="UP000243077"/>
    </source>
</evidence>
<gene>
    <name evidence="4" type="ORF">C3B54_111651</name>
</gene>
<sequence length="396" mass="42133">MVALRIAHLSFSASGGAGTVATRLAATQRALGHDAEVLSSITGTLHTTPLAKPRHTLAAGLDQYVVKAPDFHAPVSLYRNRLSDLASSDVADADVIHLHWPHGLIDPDELTTIAGNRMVVWTLHDMAALTGGCHYSLGCEGFTSGCEGCPAVRAPWKKAITRSQQRTAEALAAVPHLRLASPSQWLATEASRSQSVKGHDVHVIPNPLPPNLTEPMAQKDAKTQLGIPQDHTVFMVSASNLDDPVKAARVALEAFGEASSGGLRATLLVVGQGGPAQTIPNVRPLGYLRGDQMTTALSASDYLVVPSLAENQPLAISEAQAMGVSLIARDATGLPEHTVYDDDAKLFSHPSELRDLFDTLAKASRSASSRQKLMAVARERFDPATAATRYLELYSQ</sequence>
<protein>
    <submittedName>
        <fullName evidence="4">Glycosyltransferase</fullName>
    </submittedName>
</protein>
<keyword evidence="5" id="KW-1185">Reference proteome</keyword>
<keyword evidence="2 4" id="KW-0808">Transferase</keyword>
<dbReference type="SUPFAM" id="SSF53756">
    <property type="entry name" value="UDP-Glycosyltransferase/glycogen phosphorylase"/>
    <property type="match status" value="1"/>
</dbReference>
<accession>A0A2L2BSD7</accession>
<dbReference type="Proteomes" id="UP000243077">
    <property type="component" value="Chromosome"/>
</dbReference>
<evidence type="ECO:0000313" key="4">
    <source>
        <dbReference type="EMBL" id="AVG24586.1"/>
    </source>
</evidence>
<dbReference type="AlphaFoldDB" id="A0A2L2BSD7"/>
<dbReference type="EMBL" id="CP026923">
    <property type="protein sequence ID" value="AVG24586.1"/>
    <property type="molecule type" value="Genomic_DNA"/>
</dbReference>
<organism evidence="4 5">
    <name type="scientific">Pontimonas salivibrio</name>
    <dbReference type="NCBI Taxonomy" id="1159327"/>
    <lineage>
        <taxon>Bacteria</taxon>
        <taxon>Bacillati</taxon>
        <taxon>Actinomycetota</taxon>
        <taxon>Actinomycetes</taxon>
        <taxon>Micrococcales</taxon>
        <taxon>Microbacteriaceae</taxon>
        <taxon>Pontimonas</taxon>
    </lineage>
</organism>
<feature type="domain" description="Glycosyltransferase subfamily 4-like N-terminal" evidence="3">
    <location>
        <begin position="15"/>
        <end position="209"/>
    </location>
</feature>
<evidence type="ECO:0000259" key="3">
    <source>
        <dbReference type="Pfam" id="PF13439"/>
    </source>
</evidence>